<evidence type="ECO:0000313" key="15">
    <source>
        <dbReference type="Proteomes" id="UP000501868"/>
    </source>
</evidence>
<dbReference type="NCBIfam" id="TIGR01063">
    <property type="entry name" value="gyrA"/>
    <property type="match status" value="1"/>
</dbReference>
<dbReference type="GO" id="GO:0006261">
    <property type="term" value="P:DNA-templated DNA replication"/>
    <property type="evidence" value="ECO:0007669"/>
    <property type="project" value="UniProtKB-UniRule"/>
</dbReference>
<dbReference type="PANTHER" id="PTHR43493:SF5">
    <property type="entry name" value="DNA GYRASE SUBUNIT A, CHLOROPLASTIC_MITOCHONDRIAL"/>
    <property type="match status" value="1"/>
</dbReference>
<dbReference type="HAMAP" id="MF_01897">
    <property type="entry name" value="GyrA"/>
    <property type="match status" value="1"/>
</dbReference>
<comment type="catalytic activity">
    <reaction evidence="1 9 10">
        <text>ATP-dependent breakage, passage and rejoining of double-stranded DNA.</text>
        <dbReference type="EC" id="5.6.2.2"/>
    </reaction>
</comment>
<organism evidence="14 15">
    <name type="scientific">Priestia megaterium</name>
    <name type="common">Bacillus megaterium</name>
    <dbReference type="NCBI Taxonomy" id="1404"/>
    <lineage>
        <taxon>Bacteria</taxon>
        <taxon>Bacillati</taxon>
        <taxon>Bacillota</taxon>
        <taxon>Bacilli</taxon>
        <taxon>Bacillales</taxon>
        <taxon>Bacillaceae</taxon>
        <taxon>Priestia</taxon>
    </lineage>
</organism>
<keyword evidence="7 9" id="KW-0238">DNA-binding</keyword>
<dbReference type="PROSITE" id="PS52040">
    <property type="entry name" value="TOPO_IIA"/>
    <property type="match status" value="1"/>
</dbReference>
<keyword evidence="3 9" id="KW-0963">Cytoplasm</keyword>
<name>A0A6H1NXF4_PRIMG</name>
<dbReference type="CDD" id="cd00187">
    <property type="entry name" value="TOP4c"/>
    <property type="match status" value="1"/>
</dbReference>
<keyword evidence="4 9" id="KW-0547">Nucleotide-binding</keyword>
<dbReference type="GO" id="GO:0009330">
    <property type="term" value="C:DNA topoisomerase type II (double strand cut, ATP-hydrolyzing) complex"/>
    <property type="evidence" value="ECO:0007669"/>
    <property type="project" value="TreeGrafter"/>
</dbReference>
<dbReference type="Pfam" id="PF00521">
    <property type="entry name" value="DNA_topoisoIV"/>
    <property type="match status" value="1"/>
</dbReference>
<dbReference type="InterPro" id="IPR002205">
    <property type="entry name" value="Topo_IIA_dom_A"/>
</dbReference>
<comment type="subcellular location">
    <subcellularLocation>
        <location evidence="9">Cytoplasm</location>
    </subcellularLocation>
</comment>
<dbReference type="NCBIfam" id="NF004043">
    <property type="entry name" value="PRK05560.1"/>
    <property type="match status" value="1"/>
</dbReference>
<dbReference type="FunFam" id="3.30.1360.40:FF:000002">
    <property type="entry name" value="DNA gyrase subunit A"/>
    <property type="match status" value="1"/>
</dbReference>
<protein>
    <recommendedName>
        <fullName evidence="9">DNA gyrase subunit A</fullName>
        <ecNumber evidence="9">5.6.2.2</ecNumber>
    </recommendedName>
</protein>
<evidence type="ECO:0000256" key="11">
    <source>
        <dbReference type="SAM" id="Coils"/>
    </source>
</evidence>
<dbReference type="InterPro" id="IPR050220">
    <property type="entry name" value="Type_II_DNA_Topoisomerases"/>
</dbReference>
<dbReference type="EC" id="5.6.2.2" evidence="9"/>
<dbReference type="GO" id="GO:0006265">
    <property type="term" value="P:DNA topological change"/>
    <property type="evidence" value="ECO:0007669"/>
    <property type="project" value="UniProtKB-UniRule"/>
</dbReference>
<dbReference type="NCBIfam" id="NF004044">
    <property type="entry name" value="PRK05561.1"/>
    <property type="match status" value="1"/>
</dbReference>
<dbReference type="SMART" id="SM00434">
    <property type="entry name" value="TOP4c"/>
    <property type="match status" value="1"/>
</dbReference>
<keyword evidence="8 9" id="KW-0413">Isomerase</keyword>
<dbReference type="Gene3D" id="3.90.199.10">
    <property type="entry name" value="Topoisomerase II, domain 5"/>
    <property type="match status" value="1"/>
</dbReference>
<dbReference type="FunFam" id="2.120.10.90:FF:000004">
    <property type="entry name" value="DNA gyrase subunit A"/>
    <property type="match status" value="1"/>
</dbReference>
<dbReference type="InterPro" id="IPR035516">
    <property type="entry name" value="Gyrase/topoIV_suA_C"/>
</dbReference>
<sequence>MAETPNSQVTEINISKEMKASFLDYAMSVIVSRALPDVRDGLKPVHRRILYAMHDLGMHSDKPYKKSARIVGDVIGKYHPHGDSAVYETMVRMAQDFNYRYMLVDGHGNFGSVDGDSAAAMRYTESRMSKISMELLRDINKDTIDYQDNYDGEEREPVVLPARFPNLLVNGSTGIAVGMATNIPPHQLGEVIDAVLALSRDPEISTQELMEIIPGPDFPTGGIILGRSGIRKAYETGRGSITVRAKVVIEQKANGKEVIIVNELPYQVNKARLVEKIAELARDKKIEGITDLRDESDRKGMRIVIEVRKDANANVLLNNLYKHTALQTSFGINTLALVNGHPKVLTLKQCLVHYLDHQVVVIRRRTEFELRKAEARAHILDGLRIALDHLDEVISLIRSSQTTDIAREGLMTTFNLSEKQAQAILDMRLQRLTGLEREKIEEEYQNLVKLIAELKAILADEEKVFEIIRGEMTEIKERFNDKRRTEIVTGGIENIEDEDLIPRENIVISLTHNGYVKRLPVSTYRAQRRGGRGIQGMGTNEDDFVEHLITTSTHDTILFFTNKGKVYRSKGYEIPEYSRTAKGIPIINLLGVEKGEWVNAIIPVEEFVDDWYLFFTTKEGISKRSPLTSFAHIRNNGLIALSLREGDELISVRLTDGTKHMIIGTKKGMLIRFPETDVRSMGRTATGVKGITLDSDDEVVGMEVLEETNDVLIVTKNGYGKRTKAEEYRIQGRGGKGIKTCHVTEKNGDLVSMRAVTGEEDLMLITTGGVLIRMDVGSISKMGRNTQGVKLISMKESEDEFVATVAKVEKEEEEENLENNPNEAEGDSPEENHEVETNEDVE</sequence>
<comment type="subunit">
    <text evidence="9">Heterotetramer, composed of two GyrA and two GyrB chains. In the heterotetramer, GyrA contains the active site tyrosine that forms a transient covalent intermediate with DNA, while GyrB binds cofactors and catalyzes ATP hydrolysis.</text>
</comment>
<dbReference type="Gene3D" id="2.120.10.90">
    <property type="entry name" value="DNA gyrase/topoisomerase IV, subunit A, C-terminal"/>
    <property type="match status" value="1"/>
</dbReference>
<reference evidence="14 15" key="1">
    <citation type="submission" date="2020-04" db="EMBL/GenBank/DDBJ databases">
        <title>Genome-Wide Identification of 5-Methylcytosine Sites in Bacterial Genomes By High-Throughput Sequencing of MspJI Restriction Fragments.</title>
        <authorList>
            <person name="Wu V."/>
        </authorList>
    </citation>
    <scope>NUCLEOTIDE SEQUENCE [LARGE SCALE GENOMIC DNA]</scope>
    <source>
        <strain evidence="14 15">S2</strain>
    </source>
</reference>
<dbReference type="FunFam" id="3.90.199.10:FF:000001">
    <property type="entry name" value="DNA gyrase subunit A"/>
    <property type="match status" value="1"/>
</dbReference>
<evidence type="ECO:0000256" key="7">
    <source>
        <dbReference type="ARBA" id="ARBA00023125"/>
    </source>
</evidence>
<dbReference type="Pfam" id="PF03989">
    <property type="entry name" value="DNA_gyraseA_C"/>
    <property type="match status" value="6"/>
</dbReference>
<dbReference type="Proteomes" id="UP000501868">
    <property type="component" value="Chromosome"/>
</dbReference>
<comment type="miscellaneous">
    <text evidence="9">Few gyrases are as efficient as E.coli at forming negative supercoils. Not all organisms have 2 type II topoisomerases; in organisms with a single type II topoisomerase this enzyme also has to decatenate newly replicated chromosomes.</text>
</comment>
<evidence type="ECO:0000256" key="8">
    <source>
        <dbReference type="ARBA" id="ARBA00023235"/>
    </source>
</evidence>
<evidence type="ECO:0000259" key="13">
    <source>
        <dbReference type="PROSITE" id="PS52040"/>
    </source>
</evidence>
<keyword evidence="6 9" id="KW-0799">Topoisomerase</keyword>
<evidence type="ECO:0000256" key="6">
    <source>
        <dbReference type="ARBA" id="ARBA00023029"/>
    </source>
</evidence>
<dbReference type="Gene3D" id="3.30.1360.40">
    <property type="match status" value="1"/>
</dbReference>
<dbReference type="InterPro" id="IPR013760">
    <property type="entry name" value="Topo_IIA-like_dom_sf"/>
</dbReference>
<dbReference type="SUPFAM" id="SSF101904">
    <property type="entry name" value="GyrA/ParC C-terminal domain-like"/>
    <property type="match status" value="1"/>
</dbReference>
<dbReference type="GO" id="GO:0034335">
    <property type="term" value="F:DNA negative supercoiling activity"/>
    <property type="evidence" value="ECO:0007669"/>
    <property type="project" value="UniProtKB-ARBA"/>
</dbReference>
<dbReference type="InterPro" id="IPR005743">
    <property type="entry name" value="GyrA"/>
</dbReference>
<evidence type="ECO:0000256" key="9">
    <source>
        <dbReference type="HAMAP-Rule" id="MF_01897"/>
    </source>
</evidence>
<evidence type="ECO:0000256" key="12">
    <source>
        <dbReference type="SAM" id="MobiDB-lite"/>
    </source>
</evidence>
<evidence type="ECO:0000256" key="4">
    <source>
        <dbReference type="ARBA" id="ARBA00022741"/>
    </source>
</evidence>
<dbReference type="GO" id="GO:0005694">
    <property type="term" value="C:chromosome"/>
    <property type="evidence" value="ECO:0007669"/>
    <property type="project" value="InterPro"/>
</dbReference>
<evidence type="ECO:0000256" key="3">
    <source>
        <dbReference type="ARBA" id="ARBA00022490"/>
    </source>
</evidence>
<comment type="similarity">
    <text evidence="2 9">Belongs to the type II topoisomerase GyrA/ParC subunit family.</text>
</comment>
<reference evidence="14 15" key="2">
    <citation type="submission" date="2020-04" db="EMBL/GenBank/DDBJ databases">
        <authorList>
            <person name="Fomenkov A."/>
            <person name="Anton B.P."/>
            <person name="Roberts R.J."/>
        </authorList>
    </citation>
    <scope>NUCLEOTIDE SEQUENCE [LARGE SCALE GENOMIC DNA]</scope>
    <source>
        <strain evidence="14 15">S2</strain>
    </source>
</reference>
<evidence type="ECO:0000256" key="10">
    <source>
        <dbReference type="PROSITE-ProRule" id="PRU01384"/>
    </source>
</evidence>
<feature type="short sequence motif" description="GyrA-box" evidence="9">
    <location>
        <begin position="527"/>
        <end position="533"/>
    </location>
</feature>
<dbReference type="Gene3D" id="1.10.268.10">
    <property type="entry name" value="Topoisomerase, domain 3"/>
    <property type="match status" value="1"/>
</dbReference>
<dbReference type="FunFam" id="1.10.268.10:FF:000001">
    <property type="entry name" value="DNA gyrase subunit A"/>
    <property type="match status" value="1"/>
</dbReference>
<dbReference type="InterPro" id="IPR013758">
    <property type="entry name" value="Topo_IIA_A/C_ab"/>
</dbReference>
<accession>A0A6H1NXF4</accession>
<proteinExistence type="inferred from homology"/>
<dbReference type="InterPro" id="IPR006691">
    <property type="entry name" value="GyrA/parC_rep"/>
</dbReference>
<evidence type="ECO:0000256" key="2">
    <source>
        <dbReference type="ARBA" id="ARBA00008263"/>
    </source>
</evidence>
<comment type="function">
    <text evidence="9">A type II topoisomerase that negatively supercoils closed circular double-stranded (ds) DNA in an ATP-dependent manner to modulate DNA topology and maintain chromosomes in an underwound state. Negative supercoiling favors strand separation, and DNA replication, transcription, recombination and repair, all of which involve strand separation. Also able to catalyze the interconversion of other topological isomers of dsDNA rings, including catenanes and knotted rings. Type II topoisomerases break and join 2 DNA strands simultaneously in an ATP-dependent manner.</text>
</comment>
<keyword evidence="11" id="KW-0175">Coiled coil</keyword>
<evidence type="ECO:0000313" key="14">
    <source>
        <dbReference type="EMBL" id="QIZ05953.1"/>
    </source>
</evidence>
<feature type="domain" description="Topo IIA-type catalytic" evidence="13">
    <location>
        <begin position="35"/>
        <end position="500"/>
    </location>
</feature>
<dbReference type="GO" id="GO:0003677">
    <property type="term" value="F:DNA binding"/>
    <property type="evidence" value="ECO:0007669"/>
    <property type="project" value="UniProtKB-UniRule"/>
</dbReference>
<dbReference type="GO" id="GO:0005524">
    <property type="term" value="F:ATP binding"/>
    <property type="evidence" value="ECO:0007669"/>
    <property type="project" value="UniProtKB-UniRule"/>
</dbReference>
<dbReference type="InterPro" id="IPR013757">
    <property type="entry name" value="Topo_IIA_A_a_sf"/>
</dbReference>
<dbReference type="EMBL" id="CP051128">
    <property type="protein sequence ID" value="QIZ05953.1"/>
    <property type="molecule type" value="Genomic_DNA"/>
</dbReference>
<keyword evidence="5 9" id="KW-0067">ATP-binding</keyword>
<dbReference type="AlphaFoldDB" id="A0A6H1NXF4"/>
<evidence type="ECO:0000256" key="5">
    <source>
        <dbReference type="ARBA" id="ARBA00022840"/>
    </source>
</evidence>
<gene>
    <name evidence="9 14" type="primary">gyrA</name>
    <name evidence="14" type="ORF">HFZ78_03600</name>
</gene>
<dbReference type="SUPFAM" id="SSF56719">
    <property type="entry name" value="Type II DNA topoisomerase"/>
    <property type="match status" value="1"/>
</dbReference>
<feature type="active site" description="O-(5'-phospho-DNA)-tyrosine intermediate" evidence="9 10">
    <location>
        <position position="123"/>
    </location>
</feature>
<evidence type="ECO:0000256" key="1">
    <source>
        <dbReference type="ARBA" id="ARBA00000185"/>
    </source>
</evidence>
<dbReference type="PANTHER" id="PTHR43493">
    <property type="entry name" value="DNA GYRASE/TOPOISOMERASE SUBUNIT A"/>
    <property type="match status" value="1"/>
</dbReference>
<feature type="coiled-coil region" evidence="11">
    <location>
        <begin position="437"/>
        <end position="464"/>
    </location>
</feature>
<dbReference type="GO" id="GO:0005737">
    <property type="term" value="C:cytoplasm"/>
    <property type="evidence" value="ECO:0007669"/>
    <property type="project" value="UniProtKB-SubCell"/>
</dbReference>
<feature type="region of interest" description="Disordered" evidence="12">
    <location>
        <begin position="808"/>
        <end position="842"/>
    </location>
</feature>